<evidence type="ECO:0000313" key="10">
    <source>
        <dbReference type="EMBL" id="GHE18910.1"/>
    </source>
</evidence>
<evidence type="ECO:0000256" key="2">
    <source>
        <dbReference type="ARBA" id="ARBA00022475"/>
    </source>
</evidence>
<feature type="transmembrane region" description="Helical" evidence="9">
    <location>
        <begin position="387"/>
        <end position="405"/>
    </location>
</feature>
<keyword evidence="3" id="KW-0328">Glycosyltransferase</keyword>
<protein>
    <recommendedName>
        <fullName evidence="12">Dolichyl-phosphate-mannose-protein mannosyltransferase</fullName>
    </recommendedName>
</protein>
<evidence type="ECO:0000256" key="4">
    <source>
        <dbReference type="ARBA" id="ARBA00022679"/>
    </source>
</evidence>
<feature type="transmembrane region" description="Helical" evidence="9">
    <location>
        <begin position="28"/>
        <end position="46"/>
    </location>
</feature>
<dbReference type="PANTHER" id="PTHR33908:SF11">
    <property type="entry name" value="MEMBRANE PROTEIN"/>
    <property type="match status" value="1"/>
</dbReference>
<comment type="subcellular location">
    <subcellularLocation>
        <location evidence="1">Cell membrane</location>
        <topology evidence="1">Multi-pass membrane protein</topology>
    </subcellularLocation>
</comment>
<feature type="transmembrane region" description="Helical" evidence="9">
    <location>
        <begin position="210"/>
        <end position="227"/>
    </location>
</feature>
<comment type="caution">
    <text evidence="10">The sequence shown here is derived from an EMBL/GenBank/DDBJ whole genome shotgun (WGS) entry which is preliminary data.</text>
</comment>
<reference evidence="11" key="1">
    <citation type="journal article" date="2019" name="Int. J. Syst. Evol. Microbiol.">
        <title>The Global Catalogue of Microorganisms (GCM) 10K type strain sequencing project: providing services to taxonomists for standard genome sequencing and annotation.</title>
        <authorList>
            <consortium name="The Broad Institute Genomics Platform"/>
            <consortium name="The Broad Institute Genome Sequencing Center for Infectious Disease"/>
            <person name="Wu L."/>
            <person name="Ma J."/>
        </authorList>
    </citation>
    <scope>NUCLEOTIDE SEQUENCE [LARGE SCALE GENOMIC DNA]</scope>
    <source>
        <strain evidence="11">CGMCC 1.12791</strain>
    </source>
</reference>
<evidence type="ECO:0000256" key="9">
    <source>
        <dbReference type="SAM" id="Phobius"/>
    </source>
</evidence>
<feature type="transmembrane region" description="Helical" evidence="9">
    <location>
        <begin position="140"/>
        <end position="158"/>
    </location>
</feature>
<feature type="transmembrane region" description="Helical" evidence="9">
    <location>
        <begin position="164"/>
        <end position="181"/>
    </location>
</feature>
<feature type="transmembrane region" description="Helical" evidence="9">
    <location>
        <begin position="188"/>
        <end position="204"/>
    </location>
</feature>
<evidence type="ECO:0000313" key="11">
    <source>
        <dbReference type="Proteomes" id="UP000597341"/>
    </source>
</evidence>
<organism evidence="10 11">
    <name type="scientific">Nocardioides flavus</name>
    <name type="common">ex Wang et al. 2016</name>
    <dbReference type="NCBI Taxonomy" id="2058780"/>
    <lineage>
        <taxon>Bacteria</taxon>
        <taxon>Bacillati</taxon>
        <taxon>Actinomycetota</taxon>
        <taxon>Actinomycetes</taxon>
        <taxon>Propionibacteriales</taxon>
        <taxon>Nocardioidaceae</taxon>
        <taxon>Nocardioides</taxon>
    </lineage>
</organism>
<name>A0ABQ3HQ71_9ACTN</name>
<dbReference type="PANTHER" id="PTHR33908">
    <property type="entry name" value="MANNOSYLTRANSFERASE YKCB-RELATED"/>
    <property type="match status" value="1"/>
</dbReference>
<feature type="transmembrane region" description="Helical" evidence="9">
    <location>
        <begin position="361"/>
        <end position="378"/>
    </location>
</feature>
<evidence type="ECO:0000256" key="3">
    <source>
        <dbReference type="ARBA" id="ARBA00022676"/>
    </source>
</evidence>
<keyword evidence="11" id="KW-1185">Reference proteome</keyword>
<sequence>MSADLLAPSIRPGTPPPARPPRGWDRPAVIGVGIAAALAVAAWLPFLGVPLSPDESGFLLLAQHWRPGSSLYGNYWVDRPPLLLWLFSVAGHLGPVGHPATGVTAPGVRLLGAAASGLTVVLAGVVAQLVAPTQRWTRRVTVVAALALLSSPLLGMPVTNGELLALPFVLLGTACLIAAARRNWGRDAGLLTVAAGASGVGAALVKQNVIDVFVFAAVLLVAAGGNLSHRWRRVGTFLTTAAGVLAASVLVAAARGTTPAGLWDATVVFRLQASAVIHASASSATAGRMGNLALAAVGSGVLVLGIAAAVGAVLGRPRYQAGSARARGGAPVEPQIAVTWAALGMVLWEVCGVALGGSYWLHYLTGLVPGVLLLVALVRPSRRWRRVLTACVSYLVVASAVVWGHQAISPVTISDDARVVAYLRAHAESADGVVVAFGHPDIVAGSGLSSPYEYLWSLPVRVRDPELTELGAVMTGPDAPRWVVVAGDSVDSWGLHAGATQRLLERHYLEQVAYGDWHVWQHREGGGDR</sequence>
<evidence type="ECO:0000256" key="1">
    <source>
        <dbReference type="ARBA" id="ARBA00004651"/>
    </source>
</evidence>
<keyword evidence="5 9" id="KW-0812">Transmembrane</keyword>
<feature type="transmembrane region" description="Helical" evidence="9">
    <location>
        <begin position="336"/>
        <end position="355"/>
    </location>
</feature>
<dbReference type="Proteomes" id="UP000597341">
    <property type="component" value="Unassembled WGS sequence"/>
</dbReference>
<dbReference type="InterPro" id="IPR050297">
    <property type="entry name" value="LipidA_mod_glycosyltrf_83"/>
</dbReference>
<feature type="transmembrane region" description="Helical" evidence="9">
    <location>
        <begin position="110"/>
        <end position="131"/>
    </location>
</feature>
<evidence type="ECO:0000256" key="8">
    <source>
        <dbReference type="SAM" id="MobiDB-lite"/>
    </source>
</evidence>
<keyword evidence="7 9" id="KW-0472">Membrane</keyword>
<feature type="transmembrane region" description="Helical" evidence="9">
    <location>
        <begin position="292"/>
        <end position="315"/>
    </location>
</feature>
<keyword evidence="2" id="KW-1003">Cell membrane</keyword>
<feature type="region of interest" description="Disordered" evidence="8">
    <location>
        <begin position="1"/>
        <end position="23"/>
    </location>
</feature>
<proteinExistence type="predicted"/>
<dbReference type="RefSeq" id="WP_229856751.1">
    <property type="nucleotide sequence ID" value="NZ_BNAD01000015.1"/>
</dbReference>
<dbReference type="EMBL" id="BNAD01000015">
    <property type="protein sequence ID" value="GHE18910.1"/>
    <property type="molecule type" value="Genomic_DNA"/>
</dbReference>
<evidence type="ECO:0000256" key="6">
    <source>
        <dbReference type="ARBA" id="ARBA00022989"/>
    </source>
</evidence>
<keyword evidence="6 9" id="KW-1133">Transmembrane helix</keyword>
<keyword evidence="4" id="KW-0808">Transferase</keyword>
<feature type="transmembrane region" description="Helical" evidence="9">
    <location>
        <begin position="234"/>
        <end position="254"/>
    </location>
</feature>
<evidence type="ECO:0000256" key="7">
    <source>
        <dbReference type="ARBA" id="ARBA00023136"/>
    </source>
</evidence>
<gene>
    <name evidence="10" type="ORF">GCM10011376_35200</name>
</gene>
<evidence type="ECO:0000256" key="5">
    <source>
        <dbReference type="ARBA" id="ARBA00022692"/>
    </source>
</evidence>
<accession>A0ABQ3HQ71</accession>
<evidence type="ECO:0008006" key="12">
    <source>
        <dbReference type="Google" id="ProtNLM"/>
    </source>
</evidence>